<keyword evidence="7" id="KW-1185">Reference proteome</keyword>
<keyword evidence="3" id="KW-0288">FMN</keyword>
<dbReference type="Gene3D" id="3.40.50.360">
    <property type="match status" value="1"/>
</dbReference>
<dbReference type="SUPFAM" id="SSF52218">
    <property type="entry name" value="Flavoproteins"/>
    <property type="match status" value="1"/>
</dbReference>
<dbReference type="EMBL" id="FPKR01000004">
    <property type="protein sequence ID" value="SFZ74536.1"/>
    <property type="molecule type" value="Genomic_DNA"/>
</dbReference>
<evidence type="ECO:0000259" key="5">
    <source>
        <dbReference type="Pfam" id="PF03358"/>
    </source>
</evidence>
<evidence type="ECO:0000256" key="4">
    <source>
        <dbReference type="ARBA" id="ARBA00023002"/>
    </source>
</evidence>
<dbReference type="InterPro" id="IPR051814">
    <property type="entry name" value="NAD(P)H-dep_FMN_reductase"/>
</dbReference>
<evidence type="ECO:0000256" key="3">
    <source>
        <dbReference type="ARBA" id="ARBA00022643"/>
    </source>
</evidence>
<dbReference type="Proteomes" id="UP000186513">
    <property type="component" value="Unassembled WGS sequence"/>
</dbReference>
<dbReference type="InterPro" id="IPR020048">
    <property type="entry name" value="NADPH-dep_FMN_reduc_SsuE"/>
</dbReference>
<dbReference type="InterPro" id="IPR005025">
    <property type="entry name" value="FMN_Rdtase-like_dom"/>
</dbReference>
<protein>
    <submittedName>
        <fullName evidence="6">FMN reductase</fullName>
    </submittedName>
</protein>
<dbReference type="AlphaFoldDB" id="A0A1K2HCI7"/>
<dbReference type="NCBIfam" id="TIGR03567">
    <property type="entry name" value="FMN_reduc_SsuE"/>
    <property type="match status" value="1"/>
</dbReference>
<evidence type="ECO:0000313" key="7">
    <source>
        <dbReference type="Proteomes" id="UP000186513"/>
    </source>
</evidence>
<feature type="domain" description="NADPH-dependent FMN reductase-like" evidence="5">
    <location>
        <begin position="3"/>
        <end position="142"/>
    </location>
</feature>
<dbReference type="PANTHER" id="PTHR43408:SF1">
    <property type="entry name" value="FMN REDUCTASE (NADPH)"/>
    <property type="match status" value="1"/>
</dbReference>
<organism evidence="6 7">
    <name type="scientific">Chitinimonas taiwanensis DSM 18899</name>
    <dbReference type="NCBI Taxonomy" id="1121279"/>
    <lineage>
        <taxon>Bacteria</taxon>
        <taxon>Pseudomonadati</taxon>
        <taxon>Pseudomonadota</taxon>
        <taxon>Betaproteobacteria</taxon>
        <taxon>Neisseriales</taxon>
        <taxon>Chitinibacteraceae</taxon>
        <taxon>Chitinimonas</taxon>
    </lineage>
</organism>
<keyword evidence="4" id="KW-0560">Oxidoreductase</keyword>
<gene>
    <name evidence="6" type="ORF">SAMN02745887_01292</name>
</gene>
<reference evidence="6 7" key="1">
    <citation type="submission" date="2016-11" db="EMBL/GenBank/DDBJ databases">
        <authorList>
            <person name="Jaros S."/>
            <person name="Januszkiewicz K."/>
            <person name="Wedrychowicz H."/>
        </authorList>
    </citation>
    <scope>NUCLEOTIDE SEQUENCE [LARGE SCALE GENOMIC DNA]</scope>
    <source>
        <strain evidence="6 7">DSM 18899</strain>
    </source>
</reference>
<dbReference type="STRING" id="1121279.SAMN02745887_01292"/>
<dbReference type="Pfam" id="PF03358">
    <property type="entry name" value="FMN_red"/>
    <property type="match status" value="1"/>
</dbReference>
<proteinExistence type="inferred from homology"/>
<dbReference type="GO" id="GO:0008752">
    <property type="term" value="F:FMN reductase [NAD(P)H] activity"/>
    <property type="evidence" value="ECO:0007669"/>
    <property type="project" value="InterPro"/>
</dbReference>
<dbReference type="OrthoDB" id="1643408at2"/>
<keyword evidence="2" id="KW-0285">Flavoprotein</keyword>
<dbReference type="PANTHER" id="PTHR43408">
    <property type="entry name" value="FMN REDUCTASE (NADPH)"/>
    <property type="match status" value="1"/>
</dbReference>
<dbReference type="RefSeq" id="WP_072427819.1">
    <property type="nucleotide sequence ID" value="NZ_FPKR01000004.1"/>
</dbReference>
<evidence type="ECO:0000313" key="6">
    <source>
        <dbReference type="EMBL" id="SFZ74536.1"/>
    </source>
</evidence>
<dbReference type="GO" id="GO:0046306">
    <property type="term" value="P:alkanesulfonate catabolic process"/>
    <property type="evidence" value="ECO:0007669"/>
    <property type="project" value="InterPro"/>
</dbReference>
<dbReference type="InterPro" id="IPR029039">
    <property type="entry name" value="Flavoprotein-like_sf"/>
</dbReference>
<evidence type="ECO:0000256" key="2">
    <source>
        <dbReference type="ARBA" id="ARBA00022630"/>
    </source>
</evidence>
<accession>A0A1K2HCI7</accession>
<comment type="similarity">
    <text evidence="1">Belongs to the SsuE family.</text>
</comment>
<evidence type="ECO:0000256" key="1">
    <source>
        <dbReference type="ARBA" id="ARBA00005990"/>
    </source>
</evidence>
<sequence>MSTVVLLAGSPSPQSKSSLLLKRASQVLSGFGIQTRHFQLCDFPPADLIEARWDSPAIKALIDALGASDGLILSTPVYKAAYSGALKTVLDLLPERALEHKAALALVTGGSPAHLLAVDYALQPVLSALKARHIVGGVYASERDFVTDEQGRATPGDAIVQRLDDAVGRLIAHLPNPGNVLLQAGQLEQRVSHALISV</sequence>
<name>A0A1K2HCI7_9NEIS</name>